<accession>A0A316G3I2</accession>
<name>A0A316G3I2_9RHOB</name>
<evidence type="ECO:0000256" key="1">
    <source>
        <dbReference type="SAM" id="Phobius"/>
    </source>
</evidence>
<feature type="transmembrane region" description="Helical" evidence="1">
    <location>
        <begin position="363"/>
        <end position="384"/>
    </location>
</feature>
<keyword evidence="3" id="KW-1185">Reference proteome</keyword>
<dbReference type="EMBL" id="QGGV01000008">
    <property type="protein sequence ID" value="PWK55222.1"/>
    <property type="molecule type" value="Genomic_DNA"/>
</dbReference>
<feature type="transmembrane region" description="Helical" evidence="1">
    <location>
        <begin position="251"/>
        <end position="270"/>
    </location>
</feature>
<feature type="transmembrane region" description="Helical" evidence="1">
    <location>
        <begin position="117"/>
        <end position="138"/>
    </location>
</feature>
<protein>
    <submittedName>
        <fullName evidence="2">Uncharacterized protein</fullName>
    </submittedName>
</protein>
<dbReference type="NCBIfam" id="NF047644">
    <property type="entry name" value="TsoY_fam"/>
    <property type="match status" value="1"/>
</dbReference>
<organism evidence="2 3">
    <name type="scientific">Silicimonas algicola</name>
    <dbReference type="NCBI Taxonomy" id="1826607"/>
    <lineage>
        <taxon>Bacteria</taxon>
        <taxon>Pseudomonadati</taxon>
        <taxon>Pseudomonadota</taxon>
        <taxon>Alphaproteobacteria</taxon>
        <taxon>Rhodobacterales</taxon>
        <taxon>Paracoccaceae</taxon>
    </lineage>
</organism>
<gene>
    <name evidence="2" type="ORF">C8D95_108101</name>
</gene>
<evidence type="ECO:0000313" key="3">
    <source>
        <dbReference type="Proteomes" id="UP000245390"/>
    </source>
</evidence>
<proteinExistence type="predicted"/>
<keyword evidence="1" id="KW-0472">Membrane</keyword>
<reference evidence="2 3" key="1">
    <citation type="submission" date="2018-05" db="EMBL/GenBank/DDBJ databases">
        <title>Genomic Encyclopedia of Type Strains, Phase IV (KMG-IV): sequencing the most valuable type-strain genomes for metagenomic binning, comparative biology and taxonomic classification.</title>
        <authorList>
            <person name="Goeker M."/>
        </authorList>
    </citation>
    <scope>NUCLEOTIDE SEQUENCE [LARGE SCALE GENOMIC DNA]</scope>
    <source>
        <strain evidence="2 3">DSM 103371</strain>
    </source>
</reference>
<sequence length="402" mass="42153">MALSTSPAVTRWSPLYFLSSVGAGGLVVTFFMYLMFWVPHPDRPVPVFEDISAAFASGQPALQASIAIALLGVAWFAWRTFALLAFNLRRVGAFRASEAGRAHAASNAGTQMMALPLALAMAVNVAFIVGLVFVPGLWGVVELLFPFALAAFVLIGAMAFRQLGAFLGRALSSGGFDCAANNSFAQLLPAFTLAMVGVGLAAPGSMSGSATVAGISVILSGFFLVAAIVIGAVAMVLGVRSMMENGVSVEAAPTLLIVLPLVTVASILLLRQWHGLHVHFDGHSGPAETLVFLSRMVSLQVLFAMFGLLVLARVGYWQRFVFGAETSAGSYALVCPGVAFSVLLQFWINKGLVATGLIAKFGIAYWGLTAVALVAQAAMIVLVLRLNRQHFGQSSVAAVPAE</sequence>
<feature type="transmembrane region" description="Helical" evidence="1">
    <location>
        <begin position="290"/>
        <end position="316"/>
    </location>
</feature>
<feature type="transmembrane region" description="Helical" evidence="1">
    <location>
        <begin position="184"/>
        <end position="202"/>
    </location>
</feature>
<feature type="transmembrane region" description="Helical" evidence="1">
    <location>
        <begin position="144"/>
        <end position="163"/>
    </location>
</feature>
<dbReference type="AlphaFoldDB" id="A0A316G3I2"/>
<dbReference type="Proteomes" id="UP000245390">
    <property type="component" value="Unassembled WGS sequence"/>
</dbReference>
<dbReference type="RefSeq" id="WP_241239824.1">
    <property type="nucleotide sequence ID" value="NZ_CP034588.1"/>
</dbReference>
<dbReference type="InterPro" id="IPR059133">
    <property type="entry name" value="TsoY-like"/>
</dbReference>
<feature type="transmembrane region" description="Helical" evidence="1">
    <location>
        <begin position="64"/>
        <end position="86"/>
    </location>
</feature>
<comment type="caution">
    <text evidence="2">The sequence shown here is derived from an EMBL/GenBank/DDBJ whole genome shotgun (WGS) entry which is preliminary data.</text>
</comment>
<feature type="transmembrane region" description="Helical" evidence="1">
    <location>
        <begin position="15"/>
        <end position="38"/>
    </location>
</feature>
<evidence type="ECO:0000313" key="2">
    <source>
        <dbReference type="EMBL" id="PWK55222.1"/>
    </source>
</evidence>
<feature type="transmembrane region" description="Helical" evidence="1">
    <location>
        <begin position="328"/>
        <end position="348"/>
    </location>
</feature>
<keyword evidence="1" id="KW-1133">Transmembrane helix</keyword>
<feature type="transmembrane region" description="Helical" evidence="1">
    <location>
        <begin position="214"/>
        <end position="239"/>
    </location>
</feature>
<keyword evidence="1" id="KW-0812">Transmembrane</keyword>